<proteinExistence type="predicted"/>
<name>A0ABY4UNC5_STRFL</name>
<keyword evidence="4" id="KW-1185">Reference proteome</keyword>
<evidence type="ECO:0000256" key="1">
    <source>
        <dbReference type="ARBA" id="ARBA00023125"/>
    </source>
</evidence>
<evidence type="ECO:0000313" key="4">
    <source>
        <dbReference type="Proteomes" id="UP001056079"/>
    </source>
</evidence>
<sequence length="162" mass="17868">MGGVDAWYATRGGGAVGERLMQIGEVSERTGLSLRTIRHYENVGVVAPSGRSLGGFRLYTESEVHRLILVRRMRPLGFCLDDVRALLDVLDRLPGLGGPPPENDEQAYEELVAKLRKYWVQADARCEDLRRELGTAEAFARSLHEQLAHLLDAPSAGSKAAR</sequence>
<evidence type="ECO:0000313" key="3">
    <source>
        <dbReference type="EMBL" id="USC45668.1"/>
    </source>
</evidence>
<dbReference type="PROSITE" id="PS50937">
    <property type="entry name" value="HTH_MERR_2"/>
    <property type="match status" value="1"/>
</dbReference>
<evidence type="ECO:0000259" key="2">
    <source>
        <dbReference type="PROSITE" id="PS50937"/>
    </source>
</evidence>
<dbReference type="PANTHER" id="PTHR30204:SF93">
    <property type="entry name" value="HTH MERR-TYPE DOMAIN-CONTAINING PROTEIN"/>
    <property type="match status" value="1"/>
</dbReference>
<dbReference type="Gene3D" id="1.10.1660.10">
    <property type="match status" value="1"/>
</dbReference>
<dbReference type="PROSITE" id="PS00552">
    <property type="entry name" value="HTH_MERR_1"/>
    <property type="match status" value="1"/>
</dbReference>
<dbReference type="Proteomes" id="UP001056079">
    <property type="component" value="Chromosome"/>
</dbReference>
<dbReference type="SMART" id="SM00422">
    <property type="entry name" value="HTH_MERR"/>
    <property type="match status" value="1"/>
</dbReference>
<dbReference type="PRINTS" id="PR00040">
    <property type="entry name" value="HTHMERR"/>
</dbReference>
<dbReference type="SUPFAM" id="SSF46955">
    <property type="entry name" value="Putative DNA-binding domain"/>
    <property type="match status" value="1"/>
</dbReference>
<dbReference type="EMBL" id="CP098609">
    <property type="protein sequence ID" value="USC45668.1"/>
    <property type="molecule type" value="Genomic_DNA"/>
</dbReference>
<protein>
    <submittedName>
        <fullName evidence="3">MerR family transcriptional regulator</fullName>
    </submittedName>
</protein>
<dbReference type="InterPro" id="IPR009061">
    <property type="entry name" value="DNA-bd_dom_put_sf"/>
</dbReference>
<gene>
    <name evidence="3" type="ORF">K7395_02455</name>
</gene>
<dbReference type="RefSeq" id="WP_006129053.1">
    <property type="nucleotide sequence ID" value="NZ_CP098609.1"/>
</dbReference>
<accession>A0ABY4UNC5</accession>
<dbReference type="PANTHER" id="PTHR30204">
    <property type="entry name" value="REDOX-CYCLING DRUG-SENSING TRANSCRIPTIONAL ACTIVATOR SOXR"/>
    <property type="match status" value="1"/>
</dbReference>
<dbReference type="InterPro" id="IPR047057">
    <property type="entry name" value="MerR_fam"/>
</dbReference>
<organism evidence="3 4">
    <name type="scientific">Streptomyces filamentosus</name>
    <name type="common">Streptomyces roseosporus</name>
    <dbReference type="NCBI Taxonomy" id="67294"/>
    <lineage>
        <taxon>Bacteria</taxon>
        <taxon>Bacillati</taxon>
        <taxon>Actinomycetota</taxon>
        <taxon>Actinomycetes</taxon>
        <taxon>Kitasatosporales</taxon>
        <taxon>Streptomycetaceae</taxon>
        <taxon>Streptomyces</taxon>
    </lineage>
</organism>
<feature type="domain" description="HTH merR-type" evidence="2">
    <location>
        <begin position="20"/>
        <end position="89"/>
    </location>
</feature>
<keyword evidence="1" id="KW-0238">DNA-binding</keyword>
<dbReference type="InterPro" id="IPR000551">
    <property type="entry name" value="MerR-type_HTH_dom"/>
</dbReference>
<reference evidence="3" key="1">
    <citation type="submission" date="2021-08" db="EMBL/GenBank/DDBJ databases">
        <title>DNA methylation of m4C regulates biosynthesis of daptomycin in Streptomyces roseosporus L30.</title>
        <authorList>
            <person name="Fang J.-L."/>
        </authorList>
    </citation>
    <scope>NUCLEOTIDE SEQUENCE</scope>
    <source>
        <strain evidence="3">L30</strain>
    </source>
</reference>
<dbReference type="Pfam" id="PF13411">
    <property type="entry name" value="MerR_1"/>
    <property type="match status" value="1"/>
</dbReference>